<dbReference type="InterPro" id="IPR029058">
    <property type="entry name" value="AB_hydrolase_fold"/>
</dbReference>
<protein>
    <recommendedName>
        <fullName evidence="7">Lipase</fullName>
    </recommendedName>
</protein>
<sequence>MMLLLLYINFFASIQGSAGAAKKPRSLPSVPFVPSINQLAKRGGYKATNYELFTEDGYSIWLHRIGENSGSPVLIQHGIMLAADSWITRGHNKKDLAFMLLDLGYDVWLSNHRGTFFNEYSIKYNRTDPRFWDFSFHESGIYDLPVAVDKILEVRKLKKIFYVGHSLGTITFAVMCTMKPEYNNKIEAAMLLSPVIYPRPYNRLNPFLRTLGSFSDAIVENARKTGNYDLGLRNTHTEVALKVLCGEQAITQSICLGIVAVFAGENCKNINPKDWSNFLPHVSGTSLKTVLHVYQLVLADDFVQFDYHPWLFDNLKKYNSTKPPRYNLKLLTTPVGLFWSYNDGFMDEKSVKKTADALPHLLVNFPVEDKSFSHLDMVIGDNANIVLYPHIIKQIESINKKKMRRKT</sequence>
<keyword evidence="3 7" id="KW-0378">Hydrolase</keyword>
<evidence type="ECO:0000259" key="10">
    <source>
        <dbReference type="Pfam" id="PF04083"/>
    </source>
</evidence>
<reference evidence="12" key="1">
    <citation type="submission" date="2022-01" db="EMBL/GenBank/DDBJ databases">
        <authorList>
            <person name="King R."/>
        </authorList>
    </citation>
    <scope>NUCLEOTIDE SEQUENCE</scope>
</reference>
<feature type="active site" description="Nucleophile" evidence="8">
    <location>
        <position position="166"/>
    </location>
</feature>
<dbReference type="GO" id="GO:0016788">
    <property type="term" value="F:hydrolase activity, acting on ester bonds"/>
    <property type="evidence" value="ECO:0007669"/>
    <property type="project" value="InterPro"/>
</dbReference>
<dbReference type="AlphaFoldDB" id="A0A9P0MMW4"/>
<keyword evidence="2 9" id="KW-0732">Signal</keyword>
<comment type="similarity">
    <text evidence="1 7">Belongs to the AB hydrolase superfamily. Lipase family.</text>
</comment>
<feature type="signal peptide" evidence="9">
    <location>
        <begin position="1"/>
        <end position="20"/>
    </location>
</feature>
<evidence type="ECO:0000256" key="1">
    <source>
        <dbReference type="ARBA" id="ARBA00010701"/>
    </source>
</evidence>
<feature type="active site" description="Charge relay system" evidence="8">
    <location>
        <position position="343"/>
    </location>
</feature>
<evidence type="ECO:0000256" key="9">
    <source>
        <dbReference type="SAM" id="SignalP"/>
    </source>
</evidence>
<dbReference type="Pfam" id="PF04083">
    <property type="entry name" value="Abhydro_lipase"/>
    <property type="match status" value="1"/>
</dbReference>
<evidence type="ECO:0000313" key="12">
    <source>
        <dbReference type="EMBL" id="CAH1401153.1"/>
    </source>
</evidence>
<evidence type="ECO:0000256" key="6">
    <source>
        <dbReference type="ARBA" id="ARBA00023180"/>
    </source>
</evidence>
<evidence type="ECO:0000256" key="7">
    <source>
        <dbReference type="PIRNR" id="PIRNR000862"/>
    </source>
</evidence>
<dbReference type="EMBL" id="OV725081">
    <property type="protein sequence ID" value="CAH1401153.1"/>
    <property type="molecule type" value="Genomic_DNA"/>
</dbReference>
<dbReference type="InterPro" id="IPR006693">
    <property type="entry name" value="AB_hydrolase_lipase"/>
</dbReference>
<feature type="domain" description="Partial AB-hydrolase lipase" evidence="10">
    <location>
        <begin position="36"/>
        <end position="89"/>
    </location>
</feature>
<keyword evidence="4 7" id="KW-0442">Lipid degradation</keyword>
<dbReference type="PIRSF" id="PIRSF000862">
    <property type="entry name" value="Steryl_ester_lip"/>
    <property type="match status" value="1"/>
</dbReference>
<feature type="chain" id="PRO_5040153824" description="Lipase" evidence="9">
    <location>
        <begin position="21"/>
        <end position="407"/>
    </location>
</feature>
<evidence type="ECO:0000256" key="4">
    <source>
        <dbReference type="ARBA" id="ARBA00022963"/>
    </source>
</evidence>
<dbReference type="Pfam" id="PF12146">
    <property type="entry name" value="Hydrolase_4"/>
    <property type="match status" value="1"/>
</dbReference>
<dbReference type="PANTHER" id="PTHR11005">
    <property type="entry name" value="LYSOSOMAL ACID LIPASE-RELATED"/>
    <property type="match status" value="1"/>
</dbReference>
<keyword evidence="6" id="KW-0325">Glycoprotein</keyword>
<evidence type="ECO:0000256" key="2">
    <source>
        <dbReference type="ARBA" id="ARBA00022729"/>
    </source>
</evidence>
<proteinExistence type="inferred from homology"/>
<dbReference type="InterPro" id="IPR025483">
    <property type="entry name" value="Lipase_euk"/>
</dbReference>
<name>A0A9P0MMW4_NEZVI</name>
<dbReference type="FunFam" id="3.40.50.1820:FF:000057">
    <property type="entry name" value="Lipase"/>
    <property type="match status" value="1"/>
</dbReference>
<dbReference type="Proteomes" id="UP001152798">
    <property type="component" value="Chromosome 5"/>
</dbReference>
<dbReference type="InterPro" id="IPR022742">
    <property type="entry name" value="Hydrolase_4"/>
</dbReference>
<keyword evidence="13" id="KW-1185">Reference proteome</keyword>
<dbReference type="Gene3D" id="3.40.50.1820">
    <property type="entry name" value="alpha/beta hydrolase"/>
    <property type="match status" value="1"/>
</dbReference>
<evidence type="ECO:0000259" key="11">
    <source>
        <dbReference type="Pfam" id="PF12146"/>
    </source>
</evidence>
<dbReference type="SUPFAM" id="SSF53474">
    <property type="entry name" value="alpha/beta-Hydrolases"/>
    <property type="match status" value="1"/>
</dbReference>
<organism evidence="12 13">
    <name type="scientific">Nezara viridula</name>
    <name type="common">Southern green stink bug</name>
    <name type="synonym">Cimex viridulus</name>
    <dbReference type="NCBI Taxonomy" id="85310"/>
    <lineage>
        <taxon>Eukaryota</taxon>
        <taxon>Metazoa</taxon>
        <taxon>Ecdysozoa</taxon>
        <taxon>Arthropoda</taxon>
        <taxon>Hexapoda</taxon>
        <taxon>Insecta</taxon>
        <taxon>Pterygota</taxon>
        <taxon>Neoptera</taxon>
        <taxon>Paraneoptera</taxon>
        <taxon>Hemiptera</taxon>
        <taxon>Heteroptera</taxon>
        <taxon>Panheteroptera</taxon>
        <taxon>Pentatomomorpha</taxon>
        <taxon>Pentatomoidea</taxon>
        <taxon>Pentatomidae</taxon>
        <taxon>Pentatominae</taxon>
        <taxon>Nezara</taxon>
    </lineage>
</organism>
<keyword evidence="5" id="KW-0443">Lipid metabolism</keyword>
<dbReference type="OrthoDB" id="9974421at2759"/>
<feature type="active site" description="Charge relay system" evidence="8">
    <location>
        <position position="374"/>
    </location>
</feature>
<evidence type="ECO:0000256" key="8">
    <source>
        <dbReference type="PIRSR" id="PIRSR000862-1"/>
    </source>
</evidence>
<dbReference type="GO" id="GO:0016042">
    <property type="term" value="P:lipid catabolic process"/>
    <property type="evidence" value="ECO:0007669"/>
    <property type="project" value="UniProtKB-KW"/>
</dbReference>
<evidence type="ECO:0000256" key="3">
    <source>
        <dbReference type="ARBA" id="ARBA00022801"/>
    </source>
</evidence>
<feature type="domain" description="Serine aminopeptidase S33" evidence="11">
    <location>
        <begin position="95"/>
        <end position="230"/>
    </location>
</feature>
<evidence type="ECO:0000313" key="13">
    <source>
        <dbReference type="Proteomes" id="UP001152798"/>
    </source>
</evidence>
<evidence type="ECO:0000256" key="5">
    <source>
        <dbReference type="ARBA" id="ARBA00023098"/>
    </source>
</evidence>
<gene>
    <name evidence="12" type="ORF">NEZAVI_LOCUS10237</name>
</gene>
<accession>A0A9P0MMW4</accession>